<organism evidence="2 3">
    <name type="scientific">Thalictrum thalictroides</name>
    <name type="common">Rue-anemone</name>
    <name type="synonym">Anemone thalictroides</name>
    <dbReference type="NCBI Taxonomy" id="46969"/>
    <lineage>
        <taxon>Eukaryota</taxon>
        <taxon>Viridiplantae</taxon>
        <taxon>Streptophyta</taxon>
        <taxon>Embryophyta</taxon>
        <taxon>Tracheophyta</taxon>
        <taxon>Spermatophyta</taxon>
        <taxon>Magnoliopsida</taxon>
        <taxon>Ranunculales</taxon>
        <taxon>Ranunculaceae</taxon>
        <taxon>Thalictroideae</taxon>
        <taxon>Thalictrum</taxon>
    </lineage>
</organism>
<evidence type="ECO:0000256" key="1">
    <source>
        <dbReference type="SAM" id="Coils"/>
    </source>
</evidence>
<dbReference type="AlphaFoldDB" id="A0A7J6V919"/>
<evidence type="ECO:0000313" key="3">
    <source>
        <dbReference type="Proteomes" id="UP000554482"/>
    </source>
</evidence>
<keyword evidence="3" id="KW-1185">Reference proteome</keyword>
<dbReference type="PANTHER" id="PTHR21596">
    <property type="entry name" value="RIBONUCLEASE P SUBUNIT P38"/>
    <property type="match status" value="1"/>
</dbReference>
<evidence type="ECO:0000313" key="2">
    <source>
        <dbReference type="EMBL" id="KAF5181111.1"/>
    </source>
</evidence>
<dbReference type="GO" id="GO:0080188">
    <property type="term" value="P:gene silencing by siRNA-directed DNA methylation"/>
    <property type="evidence" value="ECO:0007669"/>
    <property type="project" value="InterPro"/>
</dbReference>
<accession>A0A7J6V919</accession>
<keyword evidence="1" id="KW-0175">Coiled coil</keyword>
<dbReference type="InterPro" id="IPR045177">
    <property type="entry name" value="FDM1-5/IDN2"/>
</dbReference>
<gene>
    <name evidence="2" type="ORF">FRX31_029302</name>
</gene>
<dbReference type="Proteomes" id="UP000554482">
    <property type="component" value="Unassembled WGS sequence"/>
</dbReference>
<comment type="caution">
    <text evidence="2">The sequence shown here is derived from an EMBL/GenBank/DDBJ whole genome shotgun (WGS) entry which is preliminary data.</text>
</comment>
<sequence>MMQQNFSDHFEKIIHENEKLKSELDREKKDVLLRRKELEKHEAKNECERRKLIEEGEEQKKADEDVVRLAENHKRETKELNNKILQLKKKLDAKQALELEVQHLKGNLNVMKHIHSFCLNLSCQNVRSAEFVFRDFHTPVLLYHQSMFSENFIKKPFFWENE</sequence>
<dbReference type="PANTHER" id="PTHR21596:SF65">
    <property type="entry name" value="PROTEIN INVOLVED IN DE NOVO 2-RELATED"/>
    <property type="match status" value="1"/>
</dbReference>
<feature type="coiled-coil region" evidence="1">
    <location>
        <begin position="10"/>
        <end position="107"/>
    </location>
</feature>
<proteinExistence type="predicted"/>
<dbReference type="EMBL" id="JABWDY010036566">
    <property type="protein sequence ID" value="KAF5181111.1"/>
    <property type="molecule type" value="Genomic_DNA"/>
</dbReference>
<reference evidence="2 3" key="1">
    <citation type="submission" date="2020-06" db="EMBL/GenBank/DDBJ databases">
        <title>Transcriptomic and genomic resources for Thalictrum thalictroides and T. hernandezii: Facilitating candidate gene discovery in an emerging model plant lineage.</title>
        <authorList>
            <person name="Arias T."/>
            <person name="Riano-Pachon D.M."/>
            <person name="Di Stilio V.S."/>
        </authorList>
    </citation>
    <scope>NUCLEOTIDE SEQUENCE [LARGE SCALE GENOMIC DNA]</scope>
    <source>
        <strain evidence="3">cv. WT478/WT964</strain>
        <tissue evidence="2">Leaves</tissue>
    </source>
</reference>
<protein>
    <submittedName>
        <fullName evidence="2">Factor of dna methylation</fullName>
    </submittedName>
</protein>
<name>A0A7J6V919_THATH</name>